<reference evidence="3" key="1">
    <citation type="submission" date="2003-08" db="EMBL/GenBank/DDBJ databases">
        <authorList>
            <person name="Birren B."/>
            <person name="Nusbaum C."/>
            <person name="Abebe A."/>
            <person name="Abouelleil A."/>
            <person name="Adekoya E."/>
            <person name="Ait-zahra M."/>
            <person name="Allen N."/>
            <person name="Allen T."/>
            <person name="An P."/>
            <person name="Anderson M."/>
            <person name="Anderson S."/>
            <person name="Arachchi H."/>
            <person name="Armbruster J."/>
            <person name="Bachantsang P."/>
            <person name="Baldwin J."/>
            <person name="Barry A."/>
            <person name="Bayul T."/>
            <person name="Blitshsteyn B."/>
            <person name="Bloom T."/>
            <person name="Blye J."/>
            <person name="Boguslavskiy L."/>
            <person name="Borowsky M."/>
            <person name="Boukhgalter B."/>
            <person name="Brunache A."/>
            <person name="Butler J."/>
            <person name="Calixte N."/>
            <person name="Calvo S."/>
            <person name="Camarata J."/>
            <person name="Campo K."/>
            <person name="Chang J."/>
            <person name="Cheshatsang Y."/>
            <person name="Citroen M."/>
            <person name="Collymore A."/>
            <person name="Considine T."/>
            <person name="Cook A."/>
            <person name="Cooke P."/>
            <person name="Corum B."/>
            <person name="Cuomo C."/>
            <person name="David R."/>
            <person name="Dawoe T."/>
            <person name="Degray S."/>
            <person name="Dodge S."/>
            <person name="Dooley K."/>
            <person name="Dorje P."/>
            <person name="Dorjee K."/>
            <person name="Dorris L."/>
            <person name="Duffey N."/>
            <person name="Dupes A."/>
            <person name="Elkins T."/>
            <person name="Engels R."/>
            <person name="Erickson J."/>
            <person name="Farina A."/>
            <person name="Faro S."/>
            <person name="Ferreira P."/>
            <person name="Fischer H."/>
            <person name="Fitzgerald M."/>
            <person name="Foley K."/>
            <person name="Gage D."/>
            <person name="Galagan J."/>
            <person name="Gearin G."/>
            <person name="Gnerre S."/>
            <person name="Gnirke A."/>
            <person name="Goyette A."/>
            <person name="Graham J."/>
            <person name="Grandbois E."/>
            <person name="Gyaltsen K."/>
            <person name="Hafez N."/>
            <person name="Hagopian D."/>
            <person name="Hagos B."/>
            <person name="Hall J."/>
            <person name="Hatcher B."/>
            <person name="Heller A."/>
            <person name="Higgins H."/>
            <person name="Honan T."/>
            <person name="Horn A."/>
            <person name="Houde N."/>
            <person name="Hughes L."/>
            <person name="Hulme W."/>
            <person name="Husby E."/>
            <person name="Iliev I."/>
            <person name="Jaffe D."/>
            <person name="Jones C."/>
            <person name="Kamal M."/>
            <person name="Kamat A."/>
            <person name="Kamvysselis M."/>
            <person name="Karlsson E."/>
            <person name="Kells C."/>
            <person name="Kieu A."/>
            <person name="Kisner P."/>
            <person name="Kodira C."/>
            <person name="Kulbokas E."/>
            <person name="Labutti K."/>
            <person name="Lama D."/>
            <person name="Landers T."/>
            <person name="Leger J."/>
            <person name="Levine S."/>
            <person name="Lewis D."/>
            <person name="Lewis T."/>
            <person name="Lindblad-toh K."/>
            <person name="Liu X."/>
            <person name="Lokyitsang T."/>
            <person name="Lokyitsang Y."/>
            <person name="Lucien O."/>
            <person name="Lui A."/>
            <person name="Ma L.J."/>
            <person name="Mabbitt R."/>
            <person name="Macdonald J."/>
            <person name="Maclean C."/>
            <person name="Major J."/>
            <person name="Manning J."/>
            <person name="Marabella R."/>
            <person name="Maru K."/>
            <person name="Matthews C."/>
            <person name="Mauceli E."/>
            <person name="Mccarthy M."/>
            <person name="Mcdonough S."/>
            <person name="Mcghee T."/>
            <person name="Meldrim J."/>
            <person name="Meneus L."/>
            <person name="Mesirov J."/>
            <person name="Mihalev A."/>
            <person name="Mihova T."/>
            <person name="Mikkelsen T."/>
            <person name="Mlenga V."/>
            <person name="Moru K."/>
            <person name="Mozes J."/>
            <person name="Mulrain L."/>
            <person name="Munson G."/>
            <person name="Naylor J."/>
            <person name="Newes C."/>
            <person name="Nguyen C."/>
            <person name="Nguyen N."/>
            <person name="Nguyen T."/>
            <person name="Nicol R."/>
            <person name="Nielsen C."/>
            <person name="Nizzari M."/>
            <person name="Norbu C."/>
            <person name="Norbu N."/>
            <person name="O'donnell P."/>
            <person name="Okoawo O."/>
            <person name="O'leary S."/>
            <person name="Omotosho B."/>
            <person name="O'neill K."/>
            <person name="Osman S."/>
            <person name="Parker S."/>
            <person name="Perrin D."/>
            <person name="Phunkhang P."/>
            <person name="Piqani B."/>
            <person name="Purcell S."/>
            <person name="Rachupka T."/>
            <person name="Ramasamy U."/>
            <person name="Rameau R."/>
            <person name="Ray V."/>
            <person name="Raymond C."/>
            <person name="Retta R."/>
            <person name="Richardson S."/>
            <person name="Rise C."/>
            <person name="Rodriguez J."/>
            <person name="Rogers J."/>
            <person name="Rogov P."/>
            <person name="Rutman M."/>
            <person name="Schupbach R."/>
            <person name="Seaman C."/>
            <person name="Settipalli S."/>
            <person name="Sharpe T."/>
            <person name="Sheridan J."/>
            <person name="Sherpa N."/>
            <person name="Shi J."/>
            <person name="Smirnov S."/>
            <person name="Smith C."/>
            <person name="Sougnez C."/>
            <person name="Spencer B."/>
            <person name="Stalker J."/>
            <person name="Stange-thomann N."/>
            <person name="Stavropoulos S."/>
            <person name="Stetson K."/>
            <person name="Stone C."/>
            <person name="Stone S."/>
            <person name="Stubbs M."/>
            <person name="Talamas J."/>
            <person name="Tchuinga P."/>
            <person name="Tenzing P."/>
            <person name="Tesfaye S."/>
            <person name="Theodore J."/>
            <person name="Thoulutsang Y."/>
            <person name="Topham K."/>
            <person name="Towey S."/>
            <person name="Tsamla T."/>
            <person name="Tsomo N."/>
            <person name="Vallee D."/>
            <person name="Vassiliev H."/>
            <person name="Venkataraman V."/>
            <person name="Vinson J."/>
            <person name="Vo A."/>
            <person name="Wade C."/>
            <person name="Wang S."/>
            <person name="Wangchuk T."/>
            <person name="Wangdi T."/>
            <person name="Whittaker C."/>
            <person name="Wilkinson J."/>
            <person name="Wu Y."/>
            <person name="Wyman D."/>
            <person name="Yadav S."/>
            <person name="Yang S."/>
            <person name="Yang X."/>
            <person name="Yeager S."/>
            <person name="Yee E."/>
            <person name="Young G."/>
            <person name="Zainoun J."/>
            <person name="Zembeck L."/>
            <person name="Zimmer A."/>
            <person name="Zody M."/>
            <person name="Lander E."/>
        </authorList>
    </citation>
    <scope>NUCLEOTIDE SEQUENCE [LARGE SCALE GENOMIC DNA]</scope>
</reference>
<sequence>MEEDRITPPPERDWADLLKNLQKTVEESRKIREKFFSAPTNNTTQSFTDPQTEDTLDTTGHASKTEREEDTSHESIRNKLKQRNVRFEDTISTKTANDLEKFRDVLKKERQLQNLKNKVLSDSYRDHLDEVEFSEREKMGGLFKKAAATEKKYKREVTRPPRQEKGKGGKRKDLASLAKSKGWQTNIVSTKRRLGSSPIRKKMASNMTIGEHDLLPLLMEEFPGLHLSPTTLNNAWKRQFRQIEVITSNEARHMRAKKNSEKQLQDAHERHQLLTTIIQREHDHTQRVREARERMAGKREAMQKQKEKRQQTARVR</sequence>
<dbReference type="GO" id="GO:0005813">
    <property type="term" value="C:centrosome"/>
    <property type="evidence" value="ECO:0007669"/>
    <property type="project" value="InterPro"/>
</dbReference>
<keyword evidence="3" id="KW-1185">Reference proteome</keyword>
<feature type="compositionally biased region" description="Basic and acidic residues" evidence="1">
    <location>
        <begin position="63"/>
        <end position="77"/>
    </location>
</feature>
<evidence type="ECO:0000313" key="3">
    <source>
        <dbReference type="Proteomes" id="UP000007875"/>
    </source>
</evidence>
<dbReference type="PANTHER" id="PTHR22545:SF0">
    <property type="entry name" value="CENTROSOMAL PROTEIN OF 95 KDA"/>
    <property type="match status" value="1"/>
</dbReference>
<dbReference type="GeneTree" id="ENSGT00390000005412"/>
<reference evidence="2" key="3">
    <citation type="submission" date="2025-09" db="UniProtKB">
        <authorList>
            <consortium name="Ensembl"/>
        </authorList>
    </citation>
    <scope>IDENTIFICATION</scope>
</reference>
<dbReference type="HOGENOM" id="CLU_881481_0_0_1"/>
<feature type="region of interest" description="Disordered" evidence="1">
    <location>
        <begin position="283"/>
        <end position="316"/>
    </location>
</feature>
<dbReference type="eggNOG" id="ENOG502QTFE">
    <property type="taxonomic scope" value="Eukaryota"/>
</dbReference>
<evidence type="ECO:0000256" key="1">
    <source>
        <dbReference type="SAM" id="MobiDB-lite"/>
    </source>
</evidence>
<dbReference type="GO" id="GO:0000922">
    <property type="term" value="C:spindle pole"/>
    <property type="evidence" value="ECO:0007669"/>
    <property type="project" value="InterPro"/>
</dbReference>
<proteinExistence type="predicted"/>
<dbReference type="PANTHER" id="PTHR22545">
    <property type="entry name" value="CENTROSOMAL PROTEIN OF 95 KDA"/>
    <property type="match status" value="1"/>
</dbReference>
<feature type="compositionally biased region" description="Polar residues" evidence="1">
    <location>
        <begin position="38"/>
        <end position="50"/>
    </location>
</feature>
<dbReference type="Ensembl" id="ENSCSAVT00000016838.1">
    <property type="protein sequence ID" value="ENSCSAVP00000016657.1"/>
    <property type="gene ID" value="ENSCSAVG00000009786.1"/>
</dbReference>
<feature type="compositionally biased region" description="Basic and acidic residues" evidence="1">
    <location>
        <begin position="283"/>
        <end position="310"/>
    </location>
</feature>
<accession>H2ZGE1</accession>
<dbReference type="InterPro" id="IPR026619">
    <property type="entry name" value="CEP95"/>
</dbReference>
<feature type="compositionally biased region" description="Basic and acidic residues" evidence="1">
    <location>
        <begin position="150"/>
        <end position="174"/>
    </location>
</feature>
<reference evidence="2" key="2">
    <citation type="submission" date="2025-08" db="UniProtKB">
        <authorList>
            <consortium name="Ensembl"/>
        </authorList>
    </citation>
    <scope>IDENTIFICATION</scope>
</reference>
<name>H2ZGE1_CIOSA</name>
<dbReference type="AlphaFoldDB" id="H2ZGE1"/>
<evidence type="ECO:0000313" key="2">
    <source>
        <dbReference type="Ensembl" id="ENSCSAVP00000016657.1"/>
    </source>
</evidence>
<feature type="region of interest" description="Disordered" evidence="1">
    <location>
        <begin position="150"/>
        <end position="176"/>
    </location>
</feature>
<feature type="region of interest" description="Disordered" evidence="1">
    <location>
        <begin position="30"/>
        <end position="81"/>
    </location>
</feature>
<organism evidence="2 3">
    <name type="scientific">Ciona savignyi</name>
    <name type="common">Pacific transparent sea squirt</name>
    <dbReference type="NCBI Taxonomy" id="51511"/>
    <lineage>
        <taxon>Eukaryota</taxon>
        <taxon>Metazoa</taxon>
        <taxon>Chordata</taxon>
        <taxon>Tunicata</taxon>
        <taxon>Ascidiacea</taxon>
        <taxon>Phlebobranchia</taxon>
        <taxon>Cionidae</taxon>
        <taxon>Ciona</taxon>
    </lineage>
</organism>
<protein>
    <submittedName>
        <fullName evidence="2">Uncharacterized protein</fullName>
    </submittedName>
</protein>
<dbReference type="InParanoid" id="H2ZGE1"/>
<dbReference type="Proteomes" id="UP000007875">
    <property type="component" value="Unassembled WGS sequence"/>
</dbReference>